<evidence type="ECO:0000256" key="1">
    <source>
        <dbReference type="SAM" id="Phobius"/>
    </source>
</evidence>
<dbReference type="PANTHER" id="PTHR46129:SF2">
    <property type="entry name" value="SYNAPTOTAGMIN 14, ISOFORM D"/>
    <property type="match status" value="1"/>
</dbReference>
<reference evidence="4" key="1">
    <citation type="submission" date="2025-08" db="UniProtKB">
        <authorList>
            <consortium name="RefSeq"/>
        </authorList>
    </citation>
    <scope>IDENTIFICATION</scope>
</reference>
<feature type="domain" description="C2" evidence="2">
    <location>
        <begin position="132"/>
        <end position="223"/>
    </location>
</feature>
<protein>
    <submittedName>
        <fullName evidence="4">Uncharacterized protein LOC100199094 isoform X2</fullName>
    </submittedName>
</protein>
<dbReference type="RefSeq" id="XP_065662011.1">
    <property type="nucleotide sequence ID" value="XM_065805939.1"/>
</dbReference>
<dbReference type="InterPro" id="IPR035892">
    <property type="entry name" value="C2_domain_sf"/>
</dbReference>
<sequence length="241" mass="27635">MALSWYALAAVLCGVLLGLAFIVFIIAKSCFRKPKNYDTLIQTDDELEKGETYINKVDLPMSSSTENVNYITESNADSATSETENDEPISAYGDSLSFQKHQLNESINIQIMFFLNTKPKNTYVAGKVANVTNLVSNMPKGQYKVHVVLLPMKRYIIKTKWYDVKKTVAVINEYFKFIFQTNPDLKKSTLRVRVYSRHNRYAFKSESCVGECFIKLSEIEEDKACNLRRTIRVNDSKPNYQ</sequence>
<evidence type="ECO:0000259" key="2">
    <source>
        <dbReference type="Pfam" id="PF00168"/>
    </source>
</evidence>
<dbReference type="GeneID" id="100199094"/>
<evidence type="ECO:0000313" key="3">
    <source>
        <dbReference type="Proteomes" id="UP001652625"/>
    </source>
</evidence>
<keyword evidence="1" id="KW-1133">Transmembrane helix</keyword>
<dbReference type="Pfam" id="PF00168">
    <property type="entry name" value="C2"/>
    <property type="match status" value="1"/>
</dbReference>
<keyword evidence="3" id="KW-1185">Reference proteome</keyword>
<proteinExistence type="predicted"/>
<dbReference type="SUPFAM" id="SSF49562">
    <property type="entry name" value="C2 domain (Calcium/lipid-binding domain, CaLB)"/>
    <property type="match status" value="1"/>
</dbReference>
<organism evidence="3 4">
    <name type="scientific">Hydra vulgaris</name>
    <name type="common">Hydra</name>
    <name type="synonym">Hydra attenuata</name>
    <dbReference type="NCBI Taxonomy" id="6087"/>
    <lineage>
        <taxon>Eukaryota</taxon>
        <taxon>Metazoa</taxon>
        <taxon>Cnidaria</taxon>
        <taxon>Hydrozoa</taxon>
        <taxon>Hydroidolina</taxon>
        <taxon>Anthoathecata</taxon>
        <taxon>Aplanulata</taxon>
        <taxon>Hydridae</taxon>
        <taxon>Hydra</taxon>
    </lineage>
</organism>
<feature type="transmembrane region" description="Helical" evidence="1">
    <location>
        <begin position="6"/>
        <end position="27"/>
    </location>
</feature>
<dbReference type="Proteomes" id="UP001652625">
    <property type="component" value="Chromosome 09"/>
</dbReference>
<dbReference type="InterPro" id="IPR000008">
    <property type="entry name" value="C2_dom"/>
</dbReference>
<keyword evidence="1" id="KW-0472">Membrane</keyword>
<name>A0ABM4CJR1_HYDVU</name>
<evidence type="ECO:0000313" key="4">
    <source>
        <dbReference type="RefSeq" id="XP_065662011.1"/>
    </source>
</evidence>
<dbReference type="InterPro" id="IPR043541">
    <property type="entry name" value="SYT14/14L/16"/>
</dbReference>
<keyword evidence="1" id="KW-0812">Transmembrane</keyword>
<gene>
    <name evidence="4" type="primary">LOC100199094</name>
</gene>
<accession>A0ABM4CJR1</accession>
<dbReference type="Gene3D" id="2.60.40.150">
    <property type="entry name" value="C2 domain"/>
    <property type="match status" value="1"/>
</dbReference>
<dbReference type="PANTHER" id="PTHR46129">
    <property type="entry name" value="SYNAPTOTAGMIN 14, ISOFORM D"/>
    <property type="match status" value="1"/>
</dbReference>